<feature type="region of interest" description="Disordered" evidence="1">
    <location>
        <begin position="128"/>
        <end position="156"/>
    </location>
</feature>
<dbReference type="AlphaFoldDB" id="A0A4Y7TEG5"/>
<reference evidence="2 3" key="1">
    <citation type="journal article" date="2019" name="Nat. Ecol. Evol.">
        <title>Megaphylogeny resolves global patterns of mushroom evolution.</title>
        <authorList>
            <person name="Varga T."/>
            <person name="Krizsan K."/>
            <person name="Foldi C."/>
            <person name="Dima B."/>
            <person name="Sanchez-Garcia M."/>
            <person name="Sanchez-Ramirez S."/>
            <person name="Szollosi G.J."/>
            <person name="Szarkandi J.G."/>
            <person name="Papp V."/>
            <person name="Albert L."/>
            <person name="Andreopoulos W."/>
            <person name="Angelini C."/>
            <person name="Antonin V."/>
            <person name="Barry K.W."/>
            <person name="Bougher N.L."/>
            <person name="Buchanan P."/>
            <person name="Buyck B."/>
            <person name="Bense V."/>
            <person name="Catcheside P."/>
            <person name="Chovatia M."/>
            <person name="Cooper J."/>
            <person name="Damon W."/>
            <person name="Desjardin D."/>
            <person name="Finy P."/>
            <person name="Geml J."/>
            <person name="Haridas S."/>
            <person name="Hughes K."/>
            <person name="Justo A."/>
            <person name="Karasinski D."/>
            <person name="Kautmanova I."/>
            <person name="Kiss B."/>
            <person name="Kocsube S."/>
            <person name="Kotiranta H."/>
            <person name="LaButti K.M."/>
            <person name="Lechner B.E."/>
            <person name="Liimatainen K."/>
            <person name="Lipzen A."/>
            <person name="Lukacs Z."/>
            <person name="Mihaltcheva S."/>
            <person name="Morgado L.N."/>
            <person name="Niskanen T."/>
            <person name="Noordeloos M.E."/>
            <person name="Ohm R.A."/>
            <person name="Ortiz-Santana B."/>
            <person name="Ovrebo C."/>
            <person name="Racz N."/>
            <person name="Riley R."/>
            <person name="Savchenko A."/>
            <person name="Shiryaev A."/>
            <person name="Soop K."/>
            <person name="Spirin V."/>
            <person name="Szebenyi C."/>
            <person name="Tomsovsky M."/>
            <person name="Tulloss R.E."/>
            <person name="Uehling J."/>
            <person name="Grigoriev I.V."/>
            <person name="Vagvolgyi C."/>
            <person name="Papp T."/>
            <person name="Martin F.M."/>
            <person name="Miettinen O."/>
            <person name="Hibbett D.S."/>
            <person name="Nagy L.G."/>
        </authorList>
    </citation>
    <scope>NUCLEOTIDE SEQUENCE [LARGE SCALE GENOMIC DNA]</scope>
    <source>
        <strain evidence="2 3">FP101781</strain>
    </source>
</reference>
<evidence type="ECO:0000313" key="2">
    <source>
        <dbReference type="EMBL" id="TEB31919.1"/>
    </source>
</evidence>
<gene>
    <name evidence="2" type="ORF">FA13DRAFT_314336</name>
</gene>
<accession>A0A4Y7TEG5</accession>
<sequence length="199" mass="22617">MMVQLQGGGRRLPALVLYIADCLHSDSSFRVKHSIEENTFKISNKRCSRTQIRRAALVFLEFAKVDFSPKPVYPGPPQFRHFRDIQIIVASSARCPDKLGWWTPRPQSTTYSLLEVIRILRSVRTDDGAPVTHPRTPTSLEFQKRNGAKRRAPTDRATSMPINLLNPVVTVSKINRLAVRDWVRWGGECDTEPYVEGMG</sequence>
<evidence type="ECO:0000256" key="1">
    <source>
        <dbReference type="SAM" id="MobiDB-lite"/>
    </source>
</evidence>
<organism evidence="2 3">
    <name type="scientific">Coprinellus micaceus</name>
    <name type="common">Glistening ink-cap mushroom</name>
    <name type="synonym">Coprinus micaceus</name>
    <dbReference type="NCBI Taxonomy" id="71717"/>
    <lineage>
        <taxon>Eukaryota</taxon>
        <taxon>Fungi</taxon>
        <taxon>Dikarya</taxon>
        <taxon>Basidiomycota</taxon>
        <taxon>Agaricomycotina</taxon>
        <taxon>Agaricomycetes</taxon>
        <taxon>Agaricomycetidae</taxon>
        <taxon>Agaricales</taxon>
        <taxon>Agaricineae</taxon>
        <taxon>Psathyrellaceae</taxon>
        <taxon>Coprinellus</taxon>
    </lineage>
</organism>
<protein>
    <submittedName>
        <fullName evidence="2">Uncharacterized protein</fullName>
    </submittedName>
</protein>
<keyword evidence="3" id="KW-1185">Reference proteome</keyword>
<dbReference type="Proteomes" id="UP000298030">
    <property type="component" value="Unassembled WGS sequence"/>
</dbReference>
<comment type="caution">
    <text evidence="2">The sequence shown here is derived from an EMBL/GenBank/DDBJ whole genome shotgun (WGS) entry which is preliminary data.</text>
</comment>
<name>A0A4Y7TEG5_COPMI</name>
<proteinExistence type="predicted"/>
<dbReference type="EMBL" id="QPFP01000017">
    <property type="protein sequence ID" value="TEB31919.1"/>
    <property type="molecule type" value="Genomic_DNA"/>
</dbReference>
<evidence type="ECO:0000313" key="3">
    <source>
        <dbReference type="Proteomes" id="UP000298030"/>
    </source>
</evidence>